<protein>
    <submittedName>
        <fullName evidence="1">Sulfur carrier protein ThiS</fullName>
    </submittedName>
</protein>
<keyword evidence="2" id="KW-1185">Reference proteome</keyword>
<reference evidence="1 2" key="1">
    <citation type="submission" date="2021-01" db="EMBL/GenBank/DDBJ databases">
        <title>Entomomonas sp. F2A isolated from a house cricket (Acheta domesticus).</title>
        <authorList>
            <person name="Spergser J."/>
            <person name="Busse H.-J."/>
        </authorList>
    </citation>
    <scope>NUCLEOTIDE SEQUENCE [LARGE SCALE GENOMIC DNA]</scope>
    <source>
        <strain evidence="1 2">F2A</strain>
    </source>
</reference>
<dbReference type="Pfam" id="PF02597">
    <property type="entry name" value="ThiS"/>
    <property type="match status" value="1"/>
</dbReference>
<dbReference type="RefSeq" id="WP_201095849.1">
    <property type="nucleotide sequence ID" value="NZ_CP067393.1"/>
</dbReference>
<dbReference type="AlphaFoldDB" id="A0A974NI04"/>
<evidence type="ECO:0000313" key="2">
    <source>
        <dbReference type="Proteomes" id="UP000595278"/>
    </source>
</evidence>
<sequence>MKIYINGQPHELTEPTTITGLIEQLELTGKRIAIELNQEIVPRSQHSETFLKENDQLEIVHAIGGG</sequence>
<gene>
    <name evidence="1" type="primary">thiS</name>
    <name evidence="1" type="ORF">JHT90_10935</name>
</gene>
<dbReference type="InterPro" id="IPR016155">
    <property type="entry name" value="Mopterin_synth/thiamin_S_b"/>
</dbReference>
<dbReference type="InterPro" id="IPR003749">
    <property type="entry name" value="ThiS/MoaD-like"/>
</dbReference>
<name>A0A974NI04_9GAMM</name>
<dbReference type="SUPFAM" id="SSF54285">
    <property type="entry name" value="MoaD/ThiS"/>
    <property type="match status" value="1"/>
</dbReference>
<dbReference type="CDD" id="cd00565">
    <property type="entry name" value="Ubl_ThiS"/>
    <property type="match status" value="1"/>
</dbReference>
<dbReference type="InterPro" id="IPR010035">
    <property type="entry name" value="Thi_S"/>
</dbReference>
<dbReference type="Gene3D" id="3.10.20.30">
    <property type="match status" value="1"/>
</dbReference>
<dbReference type="Proteomes" id="UP000595278">
    <property type="component" value="Chromosome"/>
</dbReference>
<dbReference type="EMBL" id="CP067393">
    <property type="protein sequence ID" value="QQP87195.1"/>
    <property type="molecule type" value="Genomic_DNA"/>
</dbReference>
<dbReference type="PANTHER" id="PTHR34472">
    <property type="entry name" value="SULFUR CARRIER PROTEIN THIS"/>
    <property type="match status" value="1"/>
</dbReference>
<dbReference type="PANTHER" id="PTHR34472:SF1">
    <property type="entry name" value="SULFUR CARRIER PROTEIN THIS"/>
    <property type="match status" value="1"/>
</dbReference>
<proteinExistence type="predicted"/>
<accession>A0A974NI04</accession>
<evidence type="ECO:0000313" key="1">
    <source>
        <dbReference type="EMBL" id="QQP87195.1"/>
    </source>
</evidence>
<organism evidence="1 2">
    <name type="scientific">Entomomonas asaccharolytica</name>
    <dbReference type="NCBI Taxonomy" id="2785331"/>
    <lineage>
        <taxon>Bacteria</taxon>
        <taxon>Pseudomonadati</taxon>
        <taxon>Pseudomonadota</taxon>
        <taxon>Gammaproteobacteria</taxon>
        <taxon>Pseudomonadales</taxon>
        <taxon>Pseudomonadaceae</taxon>
        <taxon>Entomomonas</taxon>
    </lineage>
</organism>
<dbReference type="InterPro" id="IPR012675">
    <property type="entry name" value="Beta-grasp_dom_sf"/>
</dbReference>
<dbReference type="NCBIfam" id="TIGR01683">
    <property type="entry name" value="thiS"/>
    <property type="match status" value="1"/>
</dbReference>
<dbReference type="KEGG" id="eaz:JHT90_10935"/>